<proteinExistence type="predicted"/>
<gene>
    <name evidence="1" type="ORF">FHS29_000091</name>
</gene>
<dbReference type="AlphaFoldDB" id="A0A841C8S7"/>
<dbReference type="EMBL" id="JACHJN010000001">
    <property type="protein sequence ID" value="MBB5953521.1"/>
    <property type="molecule type" value="Genomic_DNA"/>
</dbReference>
<evidence type="ECO:0000313" key="2">
    <source>
        <dbReference type="Proteomes" id="UP000547510"/>
    </source>
</evidence>
<reference evidence="1 2" key="1">
    <citation type="submission" date="2020-08" db="EMBL/GenBank/DDBJ databases">
        <title>Genomic Encyclopedia of Type Strains, Phase III (KMG-III): the genomes of soil and plant-associated and newly described type strains.</title>
        <authorList>
            <person name="Whitman W."/>
        </authorList>
    </citation>
    <scope>NUCLEOTIDE SEQUENCE [LARGE SCALE GENOMIC DNA]</scope>
    <source>
        <strain evidence="1 2">CECT 8640</strain>
    </source>
</reference>
<dbReference type="RefSeq" id="WP_184687150.1">
    <property type="nucleotide sequence ID" value="NZ_JACHJN010000001.1"/>
</dbReference>
<comment type="caution">
    <text evidence="1">The sequence shown here is derived from an EMBL/GenBank/DDBJ whole genome shotgun (WGS) entry which is preliminary data.</text>
</comment>
<protein>
    <submittedName>
        <fullName evidence="1">Uncharacterized protein</fullName>
    </submittedName>
</protein>
<evidence type="ECO:0000313" key="1">
    <source>
        <dbReference type="EMBL" id="MBB5953521.1"/>
    </source>
</evidence>
<accession>A0A841C8S7</accession>
<name>A0A841C8S7_9PSEU</name>
<sequence length="362" mass="37733">MDAGMDADAELARLSAESDRVAQSLLAMDDHPGHRLLRGAGLTGVSARRWESANAAVVGLWEWFDAYRAVLAQATATRDPAELRRLLTGPEVVLAAQAPVRTLTGPAVAAERITLAELVERMKARYAELTALFDEVHDAWSRRLALLDPLGGRLAALADSAAVVGLRSEVAAAHARAVADPLTPDPGVAGLAARVAEVAGLHEGFAARADAVAATLAEAADVRAAAVALRERVVTGIAGEHPAVPEVSGPVGALAGLRSRFPEVGEREVAEVESAAGTVLARVRAVAAQLAGSLDRRSELRGRLDAYRAKAAARGYAEDAGLAALHRAARDALHSAPCDLRAGTVAVARYQRAVLDRTEAAR</sequence>
<keyword evidence="2" id="KW-1185">Reference proteome</keyword>
<dbReference type="Proteomes" id="UP000547510">
    <property type="component" value="Unassembled WGS sequence"/>
</dbReference>
<organism evidence="1 2">
    <name type="scientific">Saccharothrix tamanrassetensis</name>
    <dbReference type="NCBI Taxonomy" id="1051531"/>
    <lineage>
        <taxon>Bacteria</taxon>
        <taxon>Bacillati</taxon>
        <taxon>Actinomycetota</taxon>
        <taxon>Actinomycetes</taxon>
        <taxon>Pseudonocardiales</taxon>
        <taxon>Pseudonocardiaceae</taxon>
        <taxon>Saccharothrix</taxon>
    </lineage>
</organism>